<evidence type="ECO:0000259" key="1">
    <source>
        <dbReference type="Pfam" id="PF09820"/>
    </source>
</evidence>
<dbReference type="InterPro" id="IPR018631">
    <property type="entry name" value="AAA-ATPase-like_dom"/>
</dbReference>
<dbReference type="SUPFAM" id="SSF52540">
    <property type="entry name" value="P-loop containing nucleoside triphosphate hydrolases"/>
    <property type="match status" value="1"/>
</dbReference>
<evidence type="ECO:0000313" key="3">
    <source>
        <dbReference type="Proteomes" id="UP000190460"/>
    </source>
</evidence>
<reference evidence="2 3" key="1">
    <citation type="submission" date="2017-02" db="EMBL/GenBank/DDBJ databases">
        <authorList>
            <person name="Peterson S.W."/>
        </authorList>
    </citation>
    <scope>NUCLEOTIDE SEQUENCE [LARGE SCALE GENOMIC DNA]</scope>
    <source>
        <strain evidence="2 3">ATCC 49788</strain>
    </source>
</reference>
<dbReference type="PANTHER" id="PTHR34825">
    <property type="entry name" value="CONSERVED PROTEIN, WITH A WEAK D-GALACTARATE DEHYDRATASE/ALTRONATE HYDROLASE DOMAIN"/>
    <property type="match status" value="1"/>
</dbReference>
<organism evidence="2 3">
    <name type="scientific">Thiothrix eikelboomii</name>
    <dbReference type="NCBI Taxonomy" id="92487"/>
    <lineage>
        <taxon>Bacteria</taxon>
        <taxon>Pseudomonadati</taxon>
        <taxon>Pseudomonadota</taxon>
        <taxon>Gammaproteobacteria</taxon>
        <taxon>Thiotrichales</taxon>
        <taxon>Thiotrichaceae</taxon>
        <taxon>Thiothrix</taxon>
    </lineage>
</organism>
<feature type="domain" description="AAA-ATPase-like" evidence="1">
    <location>
        <begin position="5"/>
        <end position="226"/>
    </location>
</feature>
<accession>A0A1T4VYY6</accession>
<dbReference type="STRING" id="92487.SAMN02745130_00696"/>
<dbReference type="Gene3D" id="3.40.50.300">
    <property type="entry name" value="P-loop containing nucleotide triphosphate hydrolases"/>
    <property type="match status" value="1"/>
</dbReference>
<dbReference type="RefSeq" id="WP_078921172.1">
    <property type="nucleotide sequence ID" value="NZ_FUYB01000002.1"/>
</dbReference>
<gene>
    <name evidence="2" type="ORF">SAMN02745130_00696</name>
</gene>
<evidence type="ECO:0000313" key="2">
    <source>
        <dbReference type="EMBL" id="SKA70242.1"/>
    </source>
</evidence>
<name>A0A1T4VYY6_9GAMM</name>
<dbReference type="Proteomes" id="UP000190460">
    <property type="component" value="Unassembled WGS sequence"/>
</dbReference>
<proteinExistence type="predicted"/>
<dbReference type="OrthoDB" id="5749995at2"/>
<dbReference type="EMBL" id="FUYB01000002">
    <property type="protein sequence ID" value="SKA70242.1"/>
    <property type="molecule type" value="Genomic_DNA"/>
</dbReference>
<dbReference type="InterPro" id="IPR027417">
    <property type="entry name" value="P-loop_NTPase"/>
</dbReference>
<dbReference type="PANTHER" id="PTHR34825:SF2">
    <property type="entry name" value="AAA-ATPASE-LIKE DOMAIN-CONTAINING PROTEIN"/>
    <property type="match status" value="1"/>
</dbReference>
<keyword evidence="3" id="KW-1185">Reference proteome</keyword>
<sequence length="596" mass="68809">MIRFPYGISNFPVIRTEGYLYLDRTHYLPLLEEAGKQLVFLRPRRFGKSLLLSMLANYYDIKTADQFDTLFSGLEVGHNSTPEHNRYLILRWDFSNVLAQGSAEQIRQNLFDHLNVRIQGFVNQYREQLPDVQLNLLRDNALSSFEELVTVVQEHGHQIYLLIDEYDNFANEVLVRDAHNSRPYRELLEGEGILKGLFKIIKTSAAEGKLARVFITGVSPLVLADMTSGYNVATDISQQPRFNTLCGLTQQELGGLVTTVLQDCGQDESQGEGLLQTLKQFYNGYRFCDQLDQPLLYNPILCFYFLRHYQDECKAPRQMLDGNLMMDAARIRYLANQPSGTDVVERILDEENTITLDVLENRFGVEKLADLQQDERYLLSLLYYFGVLTIVDTDRLGKLMLGIPNLVTRALYVDELRQRILPAPKDRIAVANLAEKFYQTADLQPLADYLEQKYFAAFNNRDYAWSNELTIKTAFLTLLFNDIYYVVDSETALQRRYADLVLIIRPSMRQYPTLKDLVLEFKYLPLADLKLTGEQVREQSREHLMQLPAVQAALQAALAQLQHYRTVLVDKYQEPQRLYCMAVVALGFDRVVWQTL</sequence>
<dbReference type="AlphaFoldDB" id="A0A1T4VYY6"/>
<protein>
    <submittedName>
        <fullName evidence="2">Predicted AAA-ATPase</fullName>
    </submittedName>
</protein>
<dbReference type="Pfam" id="PF09820">
    <property type="entry name" value="AAA-ATPase_like"/>
    <property type="match status" value="1"/>
</dbReference>